<feature type="domain" description="Tail sheath protein subtilisin-like" evidence="3">
    <location>
        <begin position="271"/>
        <end position="357"/>
    </location>
</feature>
<dbReference type="Pfam" id="PF04984">
    <property type="entry name" value="Phage_sheath_1"/>
    <property type="match status" value="1"/>
</dbReference>
<sequence length="470" mass="51341">MPTTPTYPGVYIEEDASLALSVSHGNTAIPVFIGRFSPKKTSTTPQVTRVSSWLDFTHLFNVGCVTSITITSTKPTPPEKPKTVDGDVSVEDNKGAKSDTGTETEVVAAVKTAPHAEDKEPGYTYEVTVGTYTTSSDALKLYFQNGGGPCYILPIADNIDEKTSKLIPELIKQALEITLIVCPEQDPSYQSTIYGNLTPLLKAGYFLIADNQDKATALNVSEPSQTAAYYPAVKVSQLIQAENSLIAVSGYEDAASNEVKNLAQLKEKNPGVYQQAVDAIQNISNIIPASAVMAGVYCATDASRGVWKAPANVVLSGISDVAERLTEDEQGTMNQKGINAIRYFTNKGFVVWGTRTLQDDDNWRYIPVRRLFNSAERDIKQAMRFAVFEPNSQPTWERVRSAIDNYLHQLWQQGALAGNNPQEAYFVQIGQGITMSDTDIKQGKMIVKVGMAAIRPAEFIILQFSQNVAQ</sequence>
<dbReference type="PATRIC" id="fig|1389415.4.peg.4714"/>
<name>U7QRQ9_PHOTE</name>
<reference evidence="5 6" key="1">
    <citation type="submission" date="2013-10" db="EMBL/GenBank/DDBJ databases">
        <title>Whole Genome Shotgun Sequence of Photorhabdus temperata J3.</title>
        <authorList>
            <person name="Park G.-S."/>
            <person name="Hong S.-J."/>
            <person name="Shin J.-H."/>
        </authorList>
    </citation>
    <scope>NUCLEOTIDE SEQUENCE [LARGE SCALE GENOMIC DNA]</scope>
    <source>
        <strain evidence="5 6">J3</strain>
    </source>
</reference>
<protein>
    <submittedName>
        <fullName evidence="5">Phage tail protein</fullName>
    </submittedName>
</protein>
<comment type="caution">
    <text evidence="5">The sequence shown here is derived from an EMBL/GenBank/DDBJ whole genome shotgun (WGS) entry which is preliminary data.</text>
</comment>
<dbReference type="RefSeq" id="WP_023046337.1">
    <property type="nucleotide sequence ID" value="NZ_AXDT01000282.1"/>
</dbReference>
<accession>U7QRQ9</accession>
<gene>
    <name evidence="5" type="ORF">O185_23600</name>
</gene>
<dbReference type="PANTHER" id="PTHR35861">
    <property type="match status" value="1"/>
</dbReference>
<evidence type="ECO:0000313" key="5">
    <source>
        <dbReference type="EMBL" id="ERT10664.1"/>
    </source>
</evidence>
<evidence type="ECO:0000259" key="4">
    <source>
        <dbReference type="Pfam" id="PF17482"/>
    </source>
</evidence>
<dbReference type="Proteomes" id="UP000017133">
    <property type="component" value="Unassembled WGS sequence"/>
</dbReference>
<feature type="compositionally biased region" description="Basic and acidic residues" evidence="2">
    <location>
        <begin position="77"/>
        <end position="97"/>
    </location>
</feature>
<dbReference type="EMBL" id="AXDT01000282">
    <property type="protein sequence ID" value="ERT10664.1"/>
    <property type="molecule type" value="Genomic_DNA"/>
</dbReference>
<evidence type="ECO:0000256" key="2">
    <source>
        <dbReference type="SAM" id="MobiDB-lite"/>
    </source>
</evidence>
<dbReference type="Pfam" id="PF17482">
    <property type="entry name" value="Phage_sheath_1C"/>
    <property type="match status" value="1"/>
</dbReference>
<feature type="domain" description="Tail sheath protein C-terminal" evidence="4">
    <location>
        <begin position="359"/>
        <end position="465"/>
    </location>
</feature>
<dbReference type="InterPro" id="IPR052042">
    <property type="entry name" value="Tail_sheath_structural"/>
</dbReference>
<dbReference type="PANTHER" id="PTHR35861:SF1">
    <property type="entry name" value="PHAGE TAIL SHEATH PROTEIN"/>
    <property type="match status" value="1"/>
</dbReference>
<feature type="region of interest" description="Disordered" evidence="2">
    <location>
        <begin position="73"/>
        <end position="103"/>
    </location>
</feature>
<evidence type="ECO:0000256" key="1">
    <source>
        <dbReference type="ARBA" id="ARBA00008005"/>
    </source>
</evidence>
<dbReference type="Gene3D" id="3.40.50.11780">
    <property type="match status" value="1"/>
</dbReference>
<proteinExistence type="inferred from homology"/>
<evidence type="ECO:0000259" key="3">
    <source>
        <dbReference type="Pfam" id="PF04984"/>
    </source>
</evidence>
<organism evidence="5 6">
    <name type="scientific">Photorhabdus temperata J3</name>
    <dbReference type="NCBI Taxonomy" id="1389415"/>
    <lineage>
        <taxon>Bacteria</taxon>
        <taxon>Pseudomonadati</taxon>
        <taxon>Pseudomonadota</taxon>
        <taxon>Gammaproteobacteria</taxon>
        <taxon>Enterobacterales</taxon>
        <taxon>Morganellaceae</taxon>
        <taxon>Photorhabdus</taxon>
    </lineage>
</organism>
<keyword evidence="6" id="KW-1185">Reference proteome</keyword>
<comment type="similarity">
    <text evidence="1">Belongs to the myoviridae tail sheath protein family.</text>
</comment>
<dbReference type="AlphaFoldDB" id="U7QRQ9"/>
<dbReference type="InterPro" id="IPR035089">
    <property type="entry name" value="Phage_sheath_subtilisin"/>
</dbReference>
<dbReference type="InterPro" id="IPR020287">
    <property type="entry name" value="Tail_sheath_C"/>
</dbReference>
<evidence type="ECO:0000313" key="6">
    <source>
        <dbReference type="Proteomes" id="UP000017133"/>
    </source>
</evidence>